<feature type="compositionally biased region" description="Polar residues" evidence="2">
    <location>
        <begin position="190"/>
        <end position="199"/>
    </location>
</feature>
<dbReference type="Gene3D" id="4.10.240.10">
    <property type="entry name" value="Zn(2)-C6 fungal-type DNA-binding domain"/>
    <property type="match status" value="1"/>
</dbReference>
<feature type="domain" description="Zn(2)-C6 fungal-type" evidence="3">
    <location>
        <begin position="274"/>
        <end position="303"/>
    </location>
</feature>
<feature type="compositionally biased region" description="Low complexity" evidence="2">
    <location>
        <begin position="103"/>
        <end position="121"/>
    </location>
</feature>
<dbReference type="InterPro" id="IPR001138">
    <property type="entry name" value="Zn2Cys6_DnaBD"/>
</dbReference>
<feature type="compositionally biased region" description="Polar residues" evidence="2">
    <location>
        <begin position="554"/>
        <end position="568"/>
    </location>
</feature>
<evidence type="ECO:0000259" key="3">
    <source>
        <dbReference type="PROSITE" id="PS50048"/>
    </source>
</evidence>
<feature type="compositionally biased region" description="Polar residues" evidence="2">
    <location>
        <begin position="346"/>
        <end position="369"/>
    </location>
</feature>
<dbReference type="SUPFAM" id="SSF57701">
    <property type="entry name" value="Zn2/Cys6 DNA-binding domain"/>
    <property type="match status" value="1"/>
</dbReference>
<proteinExistence type="predicted"/>
<sequence>MDGGDPAMPTSKRPRLDSANTAYIAGHPPPPTTQPAHSSAQSSRHSSLSTPVHPSPPPNRHYPPPPPPPPPHHPHPPPPPHSRPPHQPYSLPAPPPPPPPQYPQHHQPQQQQQQQHQSPSHPQLPHPSKLPPPNPSHRINGLSGTPVTHSVRVSQDNIDTYRPSPTPQPTSAPEPPPSRAHSVHEDPRMANTNPSSPWHANSDPRNGHPIPNGYHTMSPPNQVEQPFQAPPTQPGQHYAPPPPVGGYNPSSYMSPQYASGSAQVRRKQVRATQACNHCRSRKQKCDEARPCQFCRENNFDCQYKDVPVPKQDRTMMQLQEGQNEIAATLKSFIDSFNVWKQNIETRLPPTNGSDGLTMSMEQPSPSNTFDARGSMSERRTSQMPTPVQPRSQLSRVNSMKTESPNAMNSHISPVPTTASTPIKQEAPAPTFQPPPTPVGSVHRSQSAGDNPEGLQSDHTTPAHMLLPRLAAQWNLDQRIPELKWLTDIGKLITDYPLHYEQDRGLLRVWGVGEGHDLQDGVQGVASPASHYDSEAASPATQPQRESSVYGPPVDQSSPSTVSGDTIQDSVGGLGPDGRPDFRQATLKKLHKEYENHIHVLHPFMNPYQLEKMITEFGAVYSPEARATQTTMSPAAVERLHPTGVKRKRSNSIYLENQELYPKGYVAKSLRNGIVLLVLALGKVCEYKGPLPSPHSDRNPLGNGAGSFYRDSPRSYNGSFHSDDGDARQRNLDIIPGMAYFSLATDIMGNNTAGNTVAHAQANLLAALYIAQFARVMESWSWISNACRIALVLIKADYTYINRDLLLRNEQGQTPATAPSPLPTVPRKDRHRLNLVKVIYYTCLQLETDILAELSTLPPTGGACAGL</sequence>
<keyword evidence="5" id="KW-1185">Reference proteome</keyword>
<dbReference type="InterPro" id="IPR036864">
    <property type="entry name" value="Zn2-C6_fun-type_DNA-bd_sf"/>
</dbReference>
<dbReference type="PROSITE" id="PS50048">
    <property type="entry name" value="ZN2_CY6_FUNGAL_2"/>
    <property type="match status" value="1"/>
</dbReference>
<dbReference type="PROSITE" id="PS00463">
    <property type="entry name" value="ZN2_CY6_FUNGAL_1"/>
    <property type="match status" value="1"/>
</dbReference>
<protein>
    <recommendedName>
        <fullName evidence="3">Zn(2)-C6 fungal-type domain-containing protein</fullName>
    </recommendedName>
</protein>
<dbReference type="GO" id="GO:0000981">
    <property type="term" value="F:DNA-binding transcription factor activity, RNA polymerase II-specific"/>
    <property type="evidence" value="ECO:0007669"/>
    <property type="project" value="InterPro"/>
</dbReference>
<reference evidence="4" key="1">
    <citation type="submission" date="2023-01" db="EMBL/GenBank/DDBJ databases">
        <authorList>
            <person name="Van Ghelder C."/>
            <person name="Rancurel C."/>
        </authorList>
    </citation>
    <scope>NUCLEOTIDE SEQUENCE</scope>
    <source>
        <strain evidence="4">CNCM I-4278</strain>
    </source>
</reference>
<dbReference type="AlphaFoldDB" id="A0A9W4UI55"/>
<name>A0A9W4UI55_9PLEO</name>
<feature type="compositionally biased region" description="Pro residues" evidence="2">
    <location>
        <begin position="164"/>
        <end position="178"/>
    </location>
</feature>
<feature type="region of interest" description="Disordered" evidence="2">
    <location>
        <begin position="519"/>
        <end position="581"/>
    </location>
</feature>
<dbReference type="EMBL" id="CAOQHR010000005">
    <property type="protein sequence ID" value="CAI6335321.1"/>
    <property type="molecule type" value="Genomic_DNA"/>
</dbReference>
<feature type="compositionally biased region" description="Polar residues" evidence="2">
    <location>
        <begin position="381"/>
        <end position="422"/>
    </location>
</feature>
<keyword evidence="1" id="KW-0539">Nucleus</keyword>
<feature type="region of interest" description="Disordered" evidence="2">
    <location>
        <begin position="346"/>
        <end position="459"/>
    </location>
</feature>
<dbReference type="Proteomes" id="UP001152607">
    <property type="component" value="Unassembled WGS sequence"/>
</dbReference>
<organism evidence="4 5">
    <name type="scientific">Periconia digitata</name>
    <dbReference type="NCBI Taxonomy" id="1303443"/>
    <lineage>
        <taxon>Eukaryota</taxon>
        <taxon>Fungi</taxon>
        <taxon>Dikarya</taxon>
        <taxon>Ascomycota</taxon>
        <taxon>Pezizomycotina</taxon>
        <taxon>Dothideomycetes</taxon>
        <taxon>Pleosporomycetidae</taxon>
        <taxon>Pleosporales</taxon>
        <taxon>Massarineae</taxon>
        <taxon>Periconiaceae</taxon>
        <taxon>Periconia</taxon>
    </lineage>
</organism>
<feature type="compositionally biased region" description="Pro residues" evidence="2">
    <location>
        <begin position="53"/>
        <end position="102"/>
    </location>
</feature>
<dbReference type="CDD" id="cd12148">
    <property type="entry name" value="fungal_TF_MHR"/>
    <property type="match status" value="1"/>
</dbReference>
<evidence type="ECO:0000256" key="1">
    <source>
        <dbReference type="ARBA" id="ARBA00023242"/>
    </source>
</evidence>
<evidence type="ECO:0000313" key="4">
    <source>
        <dbReference type="EMBL" id="CAI6335321.1"/>
    </source>
</evidence>
<evidence type="ECO:0000313" key="5">
    <source>
        <dbReference type="Proteomes" id="UP001152607"/>
    </source>
</evidence>
<dbReference type="OrthoDB" id="5244761at2759"/>
<dbReference type="CDD" id="cd00067">
    <property type="entry name" value="GAL4"/>
    <property type="match status" value="1"/>
</dbReference>
<comment type="caution">
    <text evidence="4">The sequence shown here is derived from an EMBL/GenBank/DDBJ whole genome shotgun (WGS) entry which is preliminary data.</text>
</comment>
<feature type="region of interest" description="Disordered" evidence="2">
    <location>
        <begin position="1"/>
        <end position="256"/>
    </location>
</feature>
<feature type="compositionally biased region" description="Polar residues" evidence="2">
    <location>
        <begin position="142"/>
        <end position="158"/>
    </location>
</feature>
<feature type="compositionally biased region" description="Pro residues" evidence="2">
    <location>
        <begin position="228"/>
        <end position="244"/>
    </location>
</feature>
<evidence type="ECO:0000256" key="2">
    <source>
        <dbReference type="SAM" id="MobiDB-lite"/>
    </source>
</evidence>
<feature type="compositionally biased region" description="Pro residues" evidence="2">
    <location>
        <begin position="122"/>
        <end position="135"/>
    </location>
</feature>
<accession>A0A9W4UI55</accession>
<feature type="compositionally biased region" description="Low complexity" evidence="2">
    <location>
        <begin position="38"/>
        <end position="52"/>
    </location>
</feature>
<dbReference type="SMART" id="SM00066">
    <property type="entry name" value="GAL4"/>
    <property type="match status" value="1"/>
</dbReference>
<dbReference type="GO" id="GO:0008270">
    <property type="term" value="F:zinc ion binding"/>
    <property type="evidence" value="ECO:0007669"/>
    <property type="project" value="InterPro"/>
</dbReference>
<dbReference type="PANTHER" id="PTHR47785">
    <property type="entry name" value="ZN(II)2CYS6 TRANSCRIPTION FACTOR (EUROFUNG)-RELATED-RELATED"/>
    <property type="match status" value="1"/>
</dbReference>
<dbReference type="PANTHER" id="PTHR47785:SF4">
    <property type="entry name" value="ZN(II)2CYS6 TRANSCRIPTION FACTOR (EUROFUNG)"/>
    <property type="match status" value="1"/>
</dbReference>
<dbReference type="InterPro" id="IPR053181">
    <property type="entry name" value="EcdB-like_regulator"/>
</dbReference>
<dbReference type="Pfam" id="PF00172">
    <property type="entry name" value="Zn_clus"/>
    <property type="match status" value="1"/>
</dbReference>
<gene>
    <name evidence="4" type="ORF">PDIGIT_LOCUS8401</name>
</gene>